<protein>
    <submittedName>
        <fullName evidence="1">Uncharacterized protein</fullName>
    </submittedName>
</protein>
<evidence type="ECO:0000313" key="3">
    <source>
        <dbReference type="Proteomes" id="UP000663856"/>
    </source>
</evidence>
<dbReference type="Proteomes" id="UP000663887">
    <property type="component" value="Unassembled WGS sequence"/>
</dbReference>
<proteinExistence type="predicted"/>
<accession>A0A816NCM2</accession>
<name>A0A816NCM2_9BILA</name>
<gene>
    <name evidence="1" type="ORF">WKI299_LOCUS6753</name>
    <name evidence="2" type="ORF">XDN619_LOCUS7417</name>
</gene>
<sequence>MIRIQLNFLKRLMVPITQRPPLVKASSFVSDDTLRHLLSSNESNLSSVKFIRDAYERLLEEKSLSYGLMQTLYANEMNQNHVINRELMYYKGVLHSRGLVEEFRGYLRGMLQGKSVTPMSTQKLYAKMIDLAFHPTPMTTPMLTPMVLDMLSCFGLKLDNASDVDKKNLSDKLVHELDHLYESLSESIHAKRMPRHSREFVICSKQLTNEQVCLIKCIARHYLCLDESEIRIIDS</sequence>
<evidence type="ECO:0000313" key="2">
    <source>
        <dbReference type="EMBL" id="CAF2044892.1"/>
    </source>
</evidence>
<dbReference type="EMBL" id="CAJNRF010002008">
    <property type="protein sequence ID" value="CAF2032455.1"/>
    <property type="molecule type" value="Genomic_DNA"/>
</dbReference>
<comment type="caution">
    <text evidence="1">The sequence shown here is derived from an EMBL/GenBank/DDBJ whole genome shotgun (WGS) entry which is preliminary data.</text>
</comment>
<reference evidence="1" key="1">
    <citation type="submission" date="2021-02" db="EMBL/GenBank/DDBJ databases">
        <authorList>
            <person name="Nowell W R."/>
        </authorList>
    </citation>
    <scope>NUCLEOTIDE SEQUENCE</scope>
</reference>
<organism evidence="1 3">
    <name type="scientific">Rotaria magnacalcarata</name>
    <dbReference type="NCBI Taxonomy" id="392030"/>
    <lineage>
        <taxon>Eukaryota</taxon>
        <taxon>Metazoa</taxon>
        <taxon>Spiralia</taxon>
        <taxon>Gnathifera</taxon>
        <taxon>Rotifera</taxon>
        <taxon>Eurotatoria</taxon>
        <taxon>Bdelloidea</taxon>
        <taxon>Philodinida</taxon>
        <taxon>Philodinidae</taxon>
        <taxon>Rotaria</taxon>
    </lineage>
</organism>
<dbReference type="EMBL" id="CAJNRG010002244">
    <property type="protein sequence ID" value="CAF2044892.1"/>
    <property type="molecule type" value="Genomic_DNA"/>
</dbReference>
<evidence type="ECO:0000313" key="1">
    <source>
        <dbReference type="EMBL" id="CAF2032455.1"/>
    </source>
</evidence>
<dbReference type="Proteomes" id="UP000663856">
    <property type="component" value="Unassembled WGS sequence"/>
</dbReference>
<dbReference type="AlphaFoldDB" id="A0A816NCM2"/>